<keyword evidence="5" id="KW-1185">Reference proteome</keyword>
<dbReference type="InterPro" id="IPR001789">
    <property type="entry name" value="Sig_transdc_resp-reg_receiver"/>
</dbReference>
<sequence length="136" mass="15195">MARLSESSNDSSAAGGLEGMRILYVEDDEDVRELTAEMLKMLGCEIRCLPTADDAVRESLDGYDLLLSDVRMPGSMDGIELARWATVHYPALPILLVSGYFSAPERLDDLQVKVLRKPYTLDALHKTMLAEYRKTL</sequence>
<dbReference type="EMBL" id="FXUL01000012">
    <property type="protein sequence ID" value="SMP66936.1"/>
    <property type="molecule type" value="Genomic_DNA"/>
</dbReference>
<protein>
    <submittedName>
        <fullName evidence="4">Response regulator receiver domain-containing protein</fullName>
    </submittedName>
</protein>
<organism evidence="4 5">
    <name type="scientific">Noviherbaspirillum suwonense</name>
    <dbReference type="NCBI Taxonomy" id="1224511"/>
    <lineage>
        <taxon>Bacteria</taxon>
        <taxon>Pseudomonadati</taxon>
        <taxon>Pseudomonadota</taxon>
        <taxon>Betaproteobacteria</taxon>
        <taxon>Burkholderiales</taxon>
        <taxon>Oxalobacteraceae</taxon>
        <taxon>Noviherbaspirillum</taxon>
    </lineage>
</organism>
<reference evidence="4 5" key="1">
    <citation type="submission" date="2017-05" db="EMBL/GenBank/DDBJ databases">
        <authorList>
            <person name="Varghese N."/>
            <person name="Submissions S."/>
        </authorList>
    </citation>
    <scope>NUCLEOTIDE SEQUENCE [LARGE SCALE GENOMIC DNA]</scope>
    <source>
        <strain evidence="4 5">DSM 26001</strain>
    </source>
</reference>
<dbReference type="InterPro" id="IPR050595">
    <property type="entry name" value="Bact_response_regulator"/>
</dbReference>
<gene>
    <name evidence="4" type="ORF">SAMN06295970_11267</name>
</gene>
<dbReference type="SMART" id="SM00448">
    <property type="entry name" value="REC"/>
    <property type="match status" value="1"/>
</dbReference>
<proteinExistence type="predicted"/>
<dbReference type="SUPFAM" id="SSF52172">
    <property type="entry name" value="CheY-like"/>
    <property type="match status" value="1"/>
</dbReference>
<feature type="modified residue" description="4-aspartylphosphate" evidence="2">
    <location>
        <position position="69"/>
    </location>
</feature>
<dbReference type="Proteomes" id="UP001158049">
    <property type="component" value="Unassembled WGS sequence"/>
</dbReference>
<evidence type="ECO:0000313" key="4">
    <source>
        <dbReference type="EMBL" id="SMP66936.1"/>
    </source>
</evidence>
<evidence type="ECO:0000256" key="1">
    <source>
        <dbReference type="ARBA" id="ARBA00022553"/>
    </source>
</evidence>
<evidence type="ECO:0000259" key="3">
    <source>
        <dbReference type="PROSITE" id="PS50110"/>
    </source>
</evidence>
<evidence type="ECO:0000256" key="2">
    <source>
        <dbReference type="PROSITE-ProRule" id="PRU00169"/>
    </source>
</evidence>
<feature type="domain" description="Response regulatory" evidence="3">
    <location>
        <begin position="21"/>
        <end position="132"/>
    </location>
</feature>
<name>A0ABY1QEH4_9BURK</name>
<comment type="caution">
    <text evidence="4">The sequence shown here is derived from an EMBL/GenBank/DDBJ whole genome shotgun (WGS) entry which is preliminary data.</text>
</comment>
<dbReference type="PROSITE" id="PS50110">
    <property type="entry name" value="RESPONSE_REGULATORY"/>
    <property type="match status" value="1"/>
</dbReference>
<dbReference type="InterPro" id="IPR011006">
    <property type="entry name" value="CheY-like_superfamily"/>
</dbReference>
<dbReference type="RefSeq" id="WP_283443266.1">
    <property type="nucleotide sequence ID" value="NZ_FXUL01000012.1"/>
</dbReference>
<dbReference type="PANTHER" id="PTHR44591">
    <property type="entry name" value="STRESS RESPONSE REGULATOR PROTEIN 1"/>
    <property type="match status" value="1"/>
</dbReference>
<dbReference type="PANTHER" id="PTHR44591:SF3">
    <property type="entry name" value="RESPONSE REGULATORY DOMAIN-CONTAINING PROTEIN"/>
    <property type="match status" value="1"/>
</dbReference>
<evidence type="ECO:0000313" key="5">
    <source>
        <dbReference type="Proteomes" id="UP001158049"/>
    </source>
</evidence>
<keyword evidence="1 2" id="KW-0597">Phosphoprotein</keyword>
<accession>A0ABY1QEH4</accession>
<dbReference type="Pfam" id="PF00072">
    <property type="entry name" value="Response_reg"/>
    <property type="match status" value="1"/>
</dbReference>
<dbReference type="Gene3D" id="3.40.50.2300">
    <property type="match status" value="1"/>
</dbReference>